<reference evidence="2" key="2">
    <citation type="submission" date="2015-02" db="UniProtKB">
        <authorList>
            <consortium name="EnsemblMetazoa"/>
        </authorList>
    </citation>
    <scope>IDENTIFICATION</scope>
</reference>
<dbReference type="AlphaFoldDB" id="T1IR54"/>
<sequence>MSCLEYDPERKTSEGNVAQGPVYNLYNIPECGVFYAGSVPSNSISNEQSPPEITIQDSCDLEKNLKKFYKKLTLPRIAWLDLEDAQDLNIDEFFIDLKLDESDKTIRKEDIFNPVDQLQPTRILLEGQPGSGKTSLVTRIAYDWANEKEYLDQFKLLFLLPLRELQEQSVDDALETIGKICGFRDTNKIAGIIASDEQHVLFLFDGLDELSVDDRAHILQLLYQQKYNEVTMLVTCRTGLFSLTKDEDKQLFIGISRQSTFYNKKISVMGIKDADKKMEFLEKFIFVDESVEREVADLKSTVTATELFDCPLFLILLAFIVNTEEKMVTFFTKTDLYKELFNCIIKHSCAKNQIKLDEWFDIFDSKSLPNYLREYLREFGKLSLQHIDENNLRFKSDELTDEMYKLGFLSHHKQVIRFRSNQYYEAFHLSILEFSAAYYVWMEYKFNKSEFKDKLLKFVVQLYLRTRGTSLVLGFMIGLFEEHSCDIFDGMQPFSAWFSKNFHFIAQLLKECSSLIYEKVFPHLTHFIPSHLDLRSSFVHDLLRRESTTKLIGYGSKSGRIKTIYTEDIIDIRILKQIHFSCVKAFFSSIEDLHEILALTSGQVDELDLDIILIHNSKYKTDYLEELLSTIATFKSTTCTVNLYWHERFVKDYRVLFDEAAFAKPLFQYLEIIINPRSINTILFALILLQSDQVRCLSISLNSDNNDLSDLLNAIAKSSNLRSFKFSCNSSVDLLVTTIDLSDLTNGGTKKYDYLELNDCIIVNCKQPLKNKNCIHTLSVNNGISKEILSEIEPTQLQCSISDVHELVEMTPPWPGANSIKSIVINEPNECEHINIDERVLNFLSSCKNLRKLQIVSKMCINDQILVEGLKQLGIEKFVCVVDDLNEPNLFSTLINNWATEYSGDATLQNNFKLQSIDIIFQLFLEELTEVENYVPPGMLALLKGLQRYHWKRVNFVCYDKDDLIFNLFSRQNIIDVSIFNIVHYVYGSDDEDYCDKPDAFGFTDAYAITMK</sequence>
<dbReference type="EMBL" id="JH431331">
    <property type="status" value="NOT_ANNOTATED_CDS"/>
    <property type="molecule type" value="Genomic_DNA"/>
</dbReference>
<dbReference type="PROSITE" id="PS50837">
    <property type="entry name" value="NACHT"/>
    <property type="match status" value="1"/>
</dbReference>
<dbReference type="eggNOG" id="ENOG502QTJW">
    <property type="taxonomic scope" value="Eukaryota"/>
</dbReference>
<dbReference type="Pfam" id="PF05729">
    <property type="entry name" value="NACHT"/>
    <property type="match status" value="1"/>
</dbReference>
<accession>T1IR54</accession>
<proteinExistence type="predicted"/>
<evidence type="ECO:0000313" key="3">
    <source>
        <dbReference type="Proteomes" id="UP000014500"/>
    </source>
</evidence>
<evidence type="ECO:0000259" key="1">
    <source>
        <dbReference type="PROSITE" id="PS50837"/>
    </source>
</evidence>
<dbReference type="PANTHER" id="PTHR46844:SF1">
    <property type="entry name" value="SLR5058 PROTEIN"/>
    <property type="match status" value="1"/>
</dbReference>
<dbReference type="Proteomes" id="UP000014500">
    <property type="component" value="Unassembled WGS sequence"/>
</dbReference>
<dbReference type="PANTHER" id="PTHR46844">
    <property type="entry name" value="SLR5058 PROTEIN"/>
    <property type="match status" value="1"/>
</dbReference>
<dbReference type="PhylomeDB" id="T1IR54"/>
<dbReference type="OMA" id="ECEHINI"/>
<name>T1IR54_STRMM</name>
<dbReference type="InterPro" id="IPR027417">
    <property type="entry name" value="P-loop_NTPase"/>
</dbReference>
<dbReference type="HOGENOM" id="CLU_297235_0_0_1"/>
<dbReference type="EnsemblMetazoa" id="SMAR003538-RA">
    <property type="protein sequence ID" value="SMAR003538-PA"/>
    <property type="gene ID" value="SMAR003538"/>
</dbReference>
<dbReference type="Gene3D" id="3.40.50.300">
    <property type="entry name" value="P-loop containing nucleotide triphosphate hydrolases"/>
    <property type="match status" value="1"/>
</dbReference>
<keyword evidence="3" id="KW-1185">Reference proteome</keyword>
<feature type="domain" description="NACHT" evidence="1">
    <location>
        <begin position="121"/>
        <end position="239"/>
    </location>
</feature>
<protein>
    <recommendedName>
        <fullName evidence="1">NACHT domain-containing protein</fullName>
    </recommendedName>
</protein>
<dbReference type="SUPFAM" id="SSF52540">
    <property type="entry name" value="P-loop containing nucleoside triphosphate hydrolases"/>
    <property type="match status" value="2"/>
</dbReference>
<evidence type="ECO:0000313" key="2">
    <source>
        <dbReference type="EnsemblMetazoa" id="SMAR003538-PA"/>
    </source>
</evidence>
<dbReference type="InterPro" id="IPR007111">
    <property type="entry name" value="NACHT_NTPase"/>
</dbReference>
<organism evidence="2 3">
    <name type="scientific">Strigamia maritima</name>
    <name type="common">European centipede</name>
    <name type="synonym">Geophilus maritimus</name>
    <dbReference type="NCBI Taxonomy" id="126957"/>
    <lineage>
        <taxon>Eukaryota</taxon>
        <taxon>Metazoa</taxon>
        <taxon>Ecdysozoa</taxon>
        <taxon>Arthropoda</taxon>
        <taxon>Myriapoda</taxon>
        <taxon>Chilopoda</taxon>
        <taxon>Pleurostigmophora</taxon>
        <taxon>Geophilomorpha</taxon>
        <taxon>Linotaeniidae</taxon>
        <taxon>Strigamia</taxon>
    </lineage>
</organism>
<reference evidence="3" key="1">
    <citation type="submission" date="2011-05" db="EMBL/GenBank/DDBJ databases">
        <authorList>
            <person name="Richards S.R."/>
            <person name="Qu J."/>
            <person name="Jiang H."/>
            <person name="Jhangiani S.N."/>
            <person name="Agravi P."/>
            <person name="Goodspeed R."/>
            <person name="Gross S."/>
            <person name="Mandapat C."/>
            <person name="Jackson L."/>
            <person name="Mathew T."/>
            <person name="Pu L."/>
            <person name="Thornton R."/>
            <person name="Saada N."/>
            <person name="Wilczek-Boney K.B."/>
            <person name="Lee S."/>
            <person name="Kovar C."/>
            <person name="Wu Y."/>
            <person name="Scherer S.E."/>
            <person name="Worley K.C."/>
            <person name="Muzny D.M."/>
            <person name="Gibbs R."/>
        </authorList>
    </citation>
    <scope>NUCLEOTIDE SEQUENCE</scope>
    <source>
        <strain evidence="3">Brora</strain>
    </source>
</reference>